<protein>
    <submittedName>
        <fullName evidence="1">Uncharacterized protein</fullName>
    </submittedName>
</protein>
<name>A0A517MAB0_9BACT</name>
<reference evidence="1 2" key="1">
    <citation type="submission" date="2019-02" db="EMBL/GenBank/DDBJ databases">
        <title>Deep-cultivation of Planctomycetes and their phenomic and genomic characterization uncovers novel biology.</title>
        <authorList>
            <person name="Wiegand S."/>
            <person name="Jogler M."/>
            <person name="Boedeker C."/>
            <person name="Pinto D."/>
            <person name="Vollmers J."/>
            <person name="Rivas-Marin E."/>
            <person name="Kohn T."/>
            <person name="Peeters S.H."/>
            <person name="Heuer A."/>
            <person name="Rast P."/>
            <person name="Oberbeckmann S."/>
            <person name="Bunk B."/>
            <person name="Jeske O."/>
            <person name="Meyerdierks A."/>
            <person name="Storesund J.E."/>
            <person name="Kallscheuer N."/>
            <person name="Luecker S."/>
            <person name="Lage O.M."/>
            <person name="Pohl T."/>
            <person name="Merkel B.J."/>
            <person name="Hornburger P."/>
            <person name="Mueller R.-W."/>
            <person name="Bruemmer F."/>
            <person name="Labrenz M."/>
            <person name="Spormann A.M."/>
            <person name="Op den Camp H."/>
            <person name="Overmann J."/>
            <person name="Amann R."/>
            <person name="Jetten M.S.M."/>
            <person name="Mascher T."/>
            <person name="Medema M.H."/>
            <person name="Devos D.P."/>
            <person name="Kaster A.-K."/>
            <person name="Ovreas L."/>
            <person name="Rohde M."/>
            <person name="Galperin M.Y."/>
            <person name="Jogler C."/>
        </authorList>
    </citation>
    <scope>NUCLEOTIDE SEQUENCE [LARGE SCALE GENOMIC DNA]</scope>
    <source>
        <strain evidence="1 2">FF011L</strain>
    </source>
</reference>
<organism evidence="1 2">
    <name type="scientific">Roseimaritima multifibrata</name>
    <dbReference type="NCBI Taxonomy" id="1930274"/>
    <lineage>
        <taxon>Bacteria</taxon>
        <taxon>Pseudomonadati</taxon>
        <taxon>Planctomycetota</taxon>
        <taxon>Planctomycetia</taxon>
        <taxon>Pirellulales</taxon>
        <taxon>Pirellulaceae</taxon>
        <taxon>Roseimaritima</taxon>
    </lineage>
</organism>
<dbReference type="Proteomes" id="UP000320672">
    <property type="component" value="Chromosome"/>
</dbReference>
<evidence type="ECO:0000313" key="1">
    <source>
        <dbReference type="EMBL" id="QDS91828.1"/>
    </source>
</evidence>
<accession>A0A517MAB0</accession>
<sequence length="75" mass="8293">MNAYVLEILFPTGWRRSGELHWRYADATEAATVAVYQSAARAARVLPVHVLANDVFSIERPASTGIADMEDLSDE</sequence>
<dbReference type="EMBL" id="CP036262">
    <property type="protein sequence ID" value="QDS91828.1"/>
    <property type="molecule type" value="Genomic_DNA"/>
</dbReference>
<dbReference type="KEGG" id="rml:FF011L_05630"/>
<proteinExistence type="predicted"/>
<evidence type="ECO:0000313" key="2">
    <source>
        <dbReference type="Proteomes" id="UP000320672"/>
    </source>
</evidence>
<dbReference type="RefSeq" id="WP_145350008.1">
    <property type="nucleotide sequence ID" value="NZ_CP036262.1"/>
</dbReference>
<gene>
    <name evidence="1" type="ORF">FF011L_05630</name>
</gene>
<keyword evidence="2" id="KW-1185">Reference proteome</keyword>
<dbReference type="AlphaFoldDB" id="A0A517MAB0"/>